<evidence type="ECO:0000313" key="3">
    <source>
        <dbReference type="EMBL" id="MCS2608871.1"/>
    </source>
</evidence>
<keyword evidence="4" id="KW-1185">Reference proteome</keyword>
<evidence type="ECO:0000259" key="1">
    <source>
        <dbReference type="Pfam" id="PF00534"/>
    </source>
</evidence>
<comment type="caution">
    <text evidence="3">The sequence shown here is derived from an EMBL/GenBank/DDBJ whole genome shotgun (WGS) entry which is preliminary data.</text>
</comment>
<gene>
    <name evidence="3" type="ORF">LLY24_05975</name>
</gene>
<reference evidence="3" key="1">
    <citation type="submission" date="2021-11" db="EMBL/GenBank/DDBJ databases">
        <title>Halomonas sp., isolated from a coastal aquaculture zone in Dongshan Bay.</title>
        <authorList>
            <person name="Lin W."/>
        </authorList>
    </citation>
    <scope>NUCLEOTIDE SEQUENCE</scope>
    <source>
        <strain evidence="3">Yzlin-01</strain>
    </source>
</reference>
<dbReference type="SUPFAM" id="SSF53756">
    <property type="entry name" value="UDP-Glycosyltransferase/glycogen phosphorylase"/>
    <property type="match status" value="1"/>
</dbReference>
<evidence type="ECO:0000259" key="2">
    <source>
        <dbReference type="Pfam" id="PF13439"/>
    </source>
</evidence>
<name>A0ABT2EBC3_9GAMM</name>
<dbReference type="Proteomes" id="UP001165542">
    <property type="component" value="Unassembled WGS sequence"/>
</dbReference>
<dbReference type="RefSeq" id="WP_259035377.1">
    <property type="nucleotide sequence ID" value="NZ_JAJISC010000002.1"/>
</dbReference>
<dbReference type="InterPro" id="IPR050194">
    <property type="entry name" value="Glycosyltransferase_grp1"/>
</dbReference>
<dbReference type="Pfam" id="PF13439">
    <property type="entry name" value="Glyco_transf_4"/>
    <property type="match status" value="1"/>
</dbReference>
<protein>
    <submittedName>
        <fullName evidence="3">Glycosyltransferase family 1 protein</fullName>
    </submittedName>
</protein>
<feature type="domain" description="Glycosyl transferase family 1" evidence="1">
    <location>
        <begin position="186"/>
        <end position="325"/>
    </location>
</feature>
<evidence type="ECO:0000313" key="4">
    <source>
        <dbReference type="Proteomes" id="UP001165542"/>
    </source>
</evidence>
<accession>A0ABT2EBC3</accession>
<dbReference type="EMBL" id="JAJISC010000002">
    <property type="protein sequence ID" value="MCS2608871.1"/>
    <property type="molecule type" value="Genomic_DNA"/>
</dbReference>
<organism evidence="3 4">
    <name type="scientific">Halomonas dongshanensis</name>
    <dbReference type="NCBI Taxonomy" id="2890835"/>
    <lineage>
        <taxon>Bacteria</taxon>
        <taxon>Pseudomonadati</taxon>
        <taxon>Pseudomonadota</taxon>
        <taxon>Gammaproteobacteria</taxon>
        <taxon>Oceanospirillales</taxon>
        <taxon>Halomonadaceae</taxon>
        <taxon>Halomonas</taxon>
    </lineage>
</organism>
<feature type="domain" description="Glycosyltransferase subfamily 4-like N-terminal" evidence="2">
    <location>
        <begin position="15"/>
        <end position="177"/>
    </location>
</feature>
<sequence length="373" mass="40987">MHIADVTMFHAPASGGVRTYLQAKHRVLGRCPDIRTSLLVPGAERDSLGDVHTLPAPHLPLGQGYRFPVRSGPWRRALIDLKPDLIEAGDPYVTAWAALSAGQQLGVPVVGFYHSDLPRLMGDRFGTYVRKRLIRYVVDLYSRFDSVLAPSQTMADRLRDWGVSEVRVQPLGVDLERFHPRARDGELRASLGIDPGKRLLIFVGRYSREKNIGMLLATMRQLGPDYHLLLIGPGMPRQVPSNVTVIDRCCNAHEVARALASSDAMLHAGTRETFGLVAQEAMACGIPVIAANIGALSENVPLGGGILCQPRDPAAMAAACRALFDRDIAASGRYARRHVEKNFNWDKVILDLKAHYQSLCSFDALPVSHAHSR</sequence>
<dbReference type="Gene3D" id="3.40.50.2000">
    <property type="entry name" value="Glycogen Phosphorylase B"/>
    <property type="match status" value="2"/>
</dbReference>
<dbReference type="PANTHER" id="PTHR45947:SF3">
    <property type="entry name" value="SULFOQUINOVOSYL TRANSFERASE SQD2"/>
    <property type="match status" value="1"/>
</dbReference>
<dbReference type="InterPro" id="IPR028098">
    <property type="entry name" value="Glyco_trans_4-like_N"/>
</dbReference>
<proteinExistence type="predicted"/>
<dbReference type="Pfam" id="PF00534">
    <property type="entry name" value="Glycos_transf_1"/>
    <property type="match status" value="1"/>
</dbReference>
<dbReference type="PANTHER" id="PTHR45947">
    <property type="entry name" value="SULFOQUINOVOSYL TRANSFERASE SQD2"/>
    <property type="match status" value="1"/>
</dbReference>
<dbReference type="CDD" id="cd03814">
    <property type="entry name" value="GT4-like"/>
    <property type="match status" value="1"/>
</dbReference>
<dbReference type="InterPro" id="IPR001296">
    <property type="entry name" value="Glyco_trans_1"/>
</dbReference>